<organism evidence="3 4">
    <name type="scientific">Pleurostoma richardsiae</name>
    <dbReference type="NCBI Taxonomy" id="41990"/>
    <lineage>
        <taxon>Eukaryota</taxon>
        <taxon>Fungi</taxon>
        <taxon>Dikarya</taxon>
        <taxon>Ascomycota</taxon>
        <taxon>Pezizomycotina</taxon>
        <taxon>Sordariomycetes</taxon>
        <taxon>Sordariomycetidae</taxon>
        <taxon>Calosphaeriales</taxon>
        <taxon>Pleurostomataceae</taxon>
        <taxon>Pleurostoma</taxon>
    </lineage>
</organism>
<dbReference type="InterPro" id="IPR046497">
    <property type="entry name" value="DUF6590"/>
</dbReference>
<evidence type="ECO:0000259" key="2">
    <source>
        <dbReference type="Pfam" id="PF20233"/>
    </source>
</evidence>
<sequence>MGISSAASRASNRSHRGRDSPVFSAASNYSRPGKSHDSFSGRSPRRGASALQPIPRTQPGVGRISKRGRVPALQIAARRKLSIVNDLKCYGSAASSFRLTDRVYDRDTYVVGLVISAPWHAPAYDQVSLVQIDDPGLTASPVGTIISKFRKFVVVSVGGSSCQMVPIYTHNSRGIVGKPHKDEWLAIRDADDPNSAPRETPYGIMLQAFRDSDFSGTFIKGLAYVHLTETTLHEFNATATIEGKLDDFSLTALKFRVFAMNTVRLELADFFGENPEAQNQNVWTLLRGDRSLVFGEEEEEEEEPKAIIQGKPPGTPEEGEIWEGDGSEDEGEVWEDVWRGK</sequence>
<dbReference type="EMBL" id="JANBVO010000006">
    <property type="protein sequence ID" value="KAJ9151206.1"/>
    <property type="molecule type" value="Genomic_DNA"/>
</dbReference>
<feature type="region of interest" description="Disordered" evidence="1">
    <location>
        <begin position="1"/>
        <end position="65"/>
    </location>
</feature>
<feature type="domain" description="DUF6590" evidence="2">
    <location>
        <begin position="107"/>
        <end position="202"/>
    </location>
</feature>
<reference evidence="3" key="1">
    <citation type="submission" date="2022-07" db="EMBL/GenBank/DDBJ databases">
        <title>Fungi with potential for degradation of polypropylene.</title>
        <authorList>
            <person name="Gostincar C."/>
        </authorList>
    </citation>
    <scope>NUCLEOTIDE SEQUENCE</scope>
    <source>
        <strain evidence="3">EXF-13308</strain>
    </source>
</reference>
<evidence type="ECO:0000313" key="3">
    <source>
        <dbReference type="EMBL" id="KAJ9151206.1"/>
    </source>
</evidence>
<accession>A0AA38RMV4</accession>
<evidence type="ECO:0000313" key="4">
    <source>
        <dbReference type="Proteomes" id="UP001174694"/>
    </source>
</evidence>
<feature type="region of interest" description="Disordered" evidence="1">
    <location>
        <begin position="295"/>
        <end position="341"/>
    </location>
</feature>
<gene>
    <name evidence="3" type="ORF">NKR23_g3112</name>
</gene>
<dbReference type="Pfam" id="PF20233">
    <property type="entry name" value="DUF6590"/>
    <property type="match status" value="1"/>
</dbReference>
<protein>
    <recommendedName>
        <fullName evidence="2">DUF6590 domain-containing protein</fullName>
    </recommendedName>
</protein>
<comment type="caution">
    <text evidence="3">The sequence shown here is derived from an EMBL/GenBank/DDBJ whole genome shotgun (WGS) entry which is preliminary data.</text>
</comment>
<evidence type="ECO:0000256" key="1">
    <source>
        <dbReference type="SAM" id="MobiDB-lite"/>
    </source>
</evidence>
<dbReference type="AlphaFoldDB" id="A0AA38RMV4"/>
<keyword evidence="4" id="KW-1185">Reference proteome</keyword>
<feature type="compositionally biased region" description="Low complexity" evidence="1">
    <location>
        <begin position="1"/>
        <end position="11"/>
    </location>
</feature>
<feature type="compositionally biased region" description="Acidic residues" evidence="1">
    <location>
        <begin position="317"/>
        <end position="335"/>
    </location>
</feature>
<proteinExistence type="predicted"/>
<dbReference type="Proteomes" id="UP001174694">
    <property type="component" value="Unassembled WGS sequence"/>
</dbReference>
<name>A0AA38RMV4_9PEZI</name>